<protein>
    <recommendedName>
        <fullName evidence="2">Protein NPAT C-terminal domain-containing protein</fullName>
    </recommendedName>
</protein>
<feature type="compositionally biased region" description="Polar residues" evidence="1">
    <location>
        <begin position="526"/>
        <end position="545"/>
    </location>
</feature>
<feature type="compositionally biased region" description="Polar residues" evidence="1">
    <location>
        <begin position="1266"/>
        <end position="1276"/>
    </location>
</feature>
<feature type="compositionally biased region" description="Basic and acidic residues" evidence="1">
    <location>
        <begin position="1170"/>
        <end position="1196"/>
    </location>
</feature>
<feature type="compositionally biased region" description="Polar residues" evidence="1">
    <location>
        <begin position="1242"/>
        <end position="1256"/>
    </location>
</feature>
<sequence length="1441" mass="151683">MLLPSDIARLVLGYLQQEGLRATSQAFILESPNLKEYAEHSTDDGAIPACVFSLFGKNLTTILNEYVAVKAKESCHETQVPAMMTSLWKKLDFTLNQIKSMQNSPAVYQNQRLRTRNGIVNMRGQRALSSARPPSTALLSIPPPSGQYDASPLATPQGMLGHSTPVCYSSLQTRPSPLCVSQPQIQDGSRLIINVNRESPLHIVVPDRRINSGPLSPGRRKCDSPRRRGGGLCGPSGTGRATAPSSGQIPDQELETDQDSVTENFPQMVIENAREKILNDKSLQEKLAENINKILGSDTNPQSSKQVTCSTVVQDQSIDEILGLQGEIHMTDDAIRDILEQTESDPAFQALFDLFDYGKNKESEGDGQGDTSHSNTTQESDEADSSSQAEDPGASQEEPISGAETSCRALRTRSTQEHKNKKTRKTAHPHSSTSKATPAATPSRPVNELRPSKRGSSHTRTGTAETRPSAGSDKKSSTSRSTARGTTGKDTSSSPAGKDVPSSVPLQEEGSMEVDEVAETVGLTDTPVQPSALQTDAQESLQTSRDPGGGNSHPSASGATPFSASAVVCALSGNTQAVRSAEGQTQGVQADVPQFEGAAQPAGSQLHPSQSTALPVSPYRLDQPNMAGTGHSHSSPSEATTKGYHSNVQTPATPDASISGMAIPGTSLISLSNPTVKEPDPSKIVSLKIIVSDEPEEQSGDSALSQAVSSITGERIPTIILSSPAKSPAKVPPAAGTPITQEETVQAVCCLQGADLSSVAGKVGEAGLAADENVQLSLAGELTQEAGFIQLVPGTASSNYFIMADPATVSQQSKVMVLPGCTPLGQVSSASHVLATPPRPVISVAQDISQTYSPGSTLFISSPSQPMLQSMMVPVSVVGQSSVGKFAVVPNQLLQVTAPAVKTPAKVKPKPKLAPKDKTVSGKSKTSVSNLAMKTKDPNLQQLSAAPNQQTVGAAVPSQPPEATEQQKPPEKAPAGQVPAPGSSPHPHRRVLCFDVSAEKHSSTQSPVQGKETPSPSRGTVTVVPAAPVSASPVQQSQKETPSGQAAGGNKLRAIQPAILRGSRTPDAKVRSEMTKCTDKTKPSETLKEAEKSTTEESLGLSSDAVEQGTKTQSTGSRKDTTQPESSKRKESRRKSQQLEKKDDEGVLCTQTFKSSAPDQKTLKSAGAKKQAEERRGAEVCESVQKGKEGRSEKRSSSQGPHNVTANKENEVERGRGEPHPENATGQGESPASVGCAAPPAQGNSSRAPSMTSPLTKQAAEMLQDIQGQNPASTPSKRLACPGLPLPRTPGSGRHPEEPADCMRTPIRQRAGRDGEGTPRHLPPPATPDIPTCSPASEAGSENSINMAAHTLMILSRAAIARTGTPLKDSVRQQGAASSTASKGKKRKMAEPLTTPTAKKESQHSGSATSKKAAKKQKKMLDSFPDDLDVDKFLSSLHYDE</sequence>
<feature type="compositionally biased region" description="Polar residues" evidence="1">
    <location>
        <begin position="1149"/>
        <end position="1159"/>
    </location>
</feature>
<dbReference type="PROSITE" id="PS50896">
    <property type="entry name" value="LISH"/>
    <property type="match status" value="1"/>
</dbReference>
<feature type="compositionally biased region" description="Low complexity" evidence="1">
    <location>
        <begin position="1023"/>
        <end position="1038"/>
    </location>
</feature>
<feature type="region of interest" description="Disordered" evidence="1">
    <location>
        <begin position="949"/>
        <end position="1344"/>
    </location>
</feature>
<feature type="compositionally biased region" description="Polar residues" evidence="1">
    <location>
        <begin position="602"/>
        <end position="614"/>
    </location>
</feature>
<name>A0A9D3TGM5_MEGAT</name>
<dbReference type="InterPro" id="IPR052850">
    <property type="entry name" value="NPAT_LisH"/>
</dbReference>
<organism evidence="3 4">
    <name type="scientific">Megalops atlanticus</name>
    <name type="common">Tarpon</name>
    <name type="synonym">Clupea gigantea</name>
    <dbReference type="NCBI Taxonomy" id="7932"/>
    <lineage>
        <taxon>Eukaryota</taxon>
        <taxon>Metazoa</taxon>
        <taxon>Chordata</taxon>
        <taxon>Craniata</taxon>
        <taxon>Vertebrata</taxon>
        <taxon>Euteleostomi</taxon>
        <taxon>Actinopterygii</taxon>
        <taxon>Neopterygii</taxon>
        <taxon>Teleostei</taxon>
        <taxon>Elopiformes</taxon>
        <taxon>Megalopidae</taxon>
        <taxon>Megalops</taxon>
    </lineage>
</organism>
<evidence type="ECO:0000313" key="4">
    <source>
        <dbReference type="Proteomes" id="UP001046870"/>
    </source>
</evidence>
<feature type="compositionally biased region" description="Basic and acidic residues" evidence="1">
    <location>
        <begin position="1064"/>
        <end position="1095"/>
    </location>
</feature>
<feature type="compositionally biased region" description="Polar residues" evidence="1">
    <location>
        <begin position="1372"/>
        <end position="1382"/>
    </location>
</feature>
<keyword evidence="4" id="KW-1185">Reference proteome</keyword>
<feature type="region of interest" description="Disordered" evidence="1">
    <location>
        <begin position="599"/>
        <end position="647"/>
    </location>
</feature>
<feature type="compositionally biased region" description="Low complexity" evidence="1">
    <location>
        <begin position="478"/>
        <end position="489"/>
    </location>
</feature>
<evidence type="ECO:0000256" key="1">
    <source>
        <dbReference type="SAM" id="MobiDB-lite"/>
    </source>
</evidence>
<dbReference type="InterPro" id="IPR006594">
    <property type="entry name" value="LisH"/>
</dbReference>
<feature type="compositionally biased region" description="Basic and acidic residues" evidence="1">
    <location>
        <begin position="1208"/>
        <end position="1221"/>
    </location>
</feature>
<dbReference type="GO" id="GO:0003712">
    <property type="term" value="F:transcription coregulator activity"/>
    <property type="evidence" value="ECO:0007669"/>
    <property type="project" value="TreeGrafter"/>
</dbReference>
<evidence type="ECO:0000313" key="3">
    <source>
        <dbReference type="EMBL" id="KAG7483682.1"/>
    </source>
</evidence>
<dbReference type="OrthoDB" id="6287635at2759"/>
<feature type="region of interest" description="Disordered" evidence="1">
    <location>
        <begin position="902"/>
        <end position="930"/>
    </location>
</feature>
<dbReference type="Proteomes" id="UP001046870">
    <property type="component" value="Chromosome 3"/>
</dbReference>
<proteinExistence type="predicted"/>
<dbReference type="EMBL" id="JAFDVH010000003">
    <property type="protein sequence ID" value="KAG7483682.1"/>
    <property type="molecule type" value="Genomic_DNA"/>
</dbReference>
<feature type="compositionally biased region" description="Polar residues" evidence="1">
    <location>
        <begin position="1003"/>
        <end position="1020"/>
    </location>
</feature>
<feature type="domain" description="Protein NPAT C-terminal" evidence="2">
    <location>
        <begin position="1103"/>
        <end position="1441"/>
    </location>
</feature>
<gene>
    <name evidence="3" type="ORF">MATL_G00040970</name>
</gene>
<comment type="caution">
    <text evidence="3">The sequence shown here is derived from an EMBL/GenBank/DDBJ whole genome shotgun (WGS) entry which is preliminary data.</text>
</comment>
<dbReference type="PANTHER" id="PTHR15087">
    <property type="entry name" value="PROTEIN NPAT"/>
    <property type="match status" value="1"/>
</dbReference>
<feature type="compositionally biased region" description="Polar residues" evidence="1">
    <location>
        <begin position="1197"/>
        <end position="1207"/>
    </location>
</feature>
<feature type="compositionally biased region" description="Basic and acidic residues" evidence="1">
    <location>
        <begin position="1117"/>
        <end position="1129"/>
    </location>
</feature>
<feature type="region of interest" description="Disordered" evidence="1">
    <location>
        <begin position="207"/>
        <end position="259"/>
    </location>
</feature>
<dbReference type="PANTHER" id="PTHR15087:SF14">
    <property type="entry name" value="PROTEIN NPAT"/>
    <property type="match status" value="1"/>
</dbReference>
<dbReference type="Pfam" id="PF15712">
    <property type="entry name" value="NPAT_C"/>
    <property type="match status" value="1"/>
</dbReference>
<reference evidence="3" key="1">
    <citation type="submission" date="2021-01" db="EMBL/GenBank/DDBJ databases">
        <authorList>
            <person name="Zahm M."/>
            <person name="Roques C."/>
            <person name="Cabau C."/>
            <person name="Klopp C."/>
            <person name="Donnadieu C."/>
            <person name="Jouanno E."/>
            <person name="Lampietro C."/>
            <person name="Louis A."/>
            <person name="Herpin A."/>
            <person name="Echchiki A."/>
            <person name="Berthelot C."/>
            <person name="Parey E."/>
            <person name="Roest-Crollius H."/>
            <person name="Braasch I."/>
            <person name="Postlethwait J."/>
            <person name="Bobe J."/>
            <person name="Montfort J."/>
            <person name="Bouchez O."/>
            <person name="Begum T."/>
            <person name="Mejri S."/>
            <person name="Adams A."/>
            <person name="Chen W.-J."/>
            <person name="Guiguen Y."/>
        </authorList>
    </citation>
    <scope>NUCLEOTIDE SEQUENCE</scope>
    <source>
        <strain evidence="3">YG-15Mar2019-1</strain>
        <tissue evidence="3">Brain</tissue>
    </source>
</reference>
<dbReference type="InterPro" id="IPR031442">
    <property type="entry name" value="NPAT_C"/>
</dbReference>
<feature type="compositionally biased region" description="Polar residues" evidence="1">
    <location>
        <begin position="631"/>
        <end position="647"/>
    </location>
</feature>
<accession>A0A9D3TGM5</accession>
<dbReference type="GO" id="GO:0005634">
    <property type="term" value="C:nucleus"/>
    <property type="evidence" value="ECO:0007669"/>
    <property type="project" value="TreeGrafter"/>
</dbReference>
<feature type="region of interest" description="Disordered" evidence="1">
    <location>
        <begin position="359"/>
        <end position="560"/>
    </location>
</feature>
<feature type="region of interest" description="Disordered" evidence="1">
    <location>
        <begin position="1365"/>
        <end position="1427"/>
    </location>
</feature>
<evidence type="ECO:0000259" key="2">
    <source>
        <dbReference type="Pfam" id="PF15712"/>
    </source>
</evidence>
<feature type="compositionally biased region" description="Basic residues" evidence="1">
    <location>
        <begin position="419"/>
        <end position="428"/>
    </location>
</feature>